<accession>A0A518HX47</accession>
<proteinExistence type="predicted"/>
<sequence length="97" mass="11559">MPALSAYSNTENTSLVLLQREGYRCWYNPETELCCCERDGWDFAANSFTELLGVTKIYDSHQPTEYKEYWWKIDEPRLFEDVPQTPPDFNPVWRRQA</sequence>
<dbReference type="OrthoDB" id="1363772at2"/>
<organism evidence="1 2">
    <name type="scientific">Stieleria neptunia</name>
    <dbReference type="NCBI Taxonomy" id="2527979"/>
    <lineage>
        <taxon>Bacteria</taxon>
        <taxon>Pseudomonadati</taxon>
        <taxon>Planctomycetota</taxon>
        <taxon>Planctomycetia</taxon>
        <taxon>Pirellulales</taxon>
        <taxon>Pirellulaceae</taxon>
        <taxon>Stieleria</taxon>
    </lineage>
</organism>
<evidence type="ECO:0000313" key="2">
    <source>
        <dbReference type="Proteomes" id="UP000319004"/>
    </source>
</evidence>
<name>A0A518HX47_9BACT</name>
<dbReference type="AlphaFoldDB" id="A0A518HX47"/>
<reference evidence="1 2" key="1">
    <citation type="submission" date="2019-03" db="EMBL/GenBank/DDBJ databases">
        <title>Deep-cultivation of Planctomycetes and their phenomic and genomic characterization uncovers novel biology.</title>
        <authorList>
            <person name="Wiegand S."/>
            <person name="Jogler M."/>
            <person name="Boedeker C."/>
            <person name="Pinto D."/>
            <person name="Vollmers J."/>
            <person name="Rivas-Marin E."/>
            <person name="Kohn T."/>
            <person name="Peeters S.H."/>
            <person name="Heuer A."/>
            <person name="Rast P."/>
            <person name="Oberbeckmann S."/>
            <person name="Bunk B."/>
            <person name="Jeske O."/>
            <person name="Meyerdierks A."/>
            <person name="Storesund J.E."/>
            <person name="Kallscheuer N."/>
            <person name="Luecker S."/>
            <person name="Lage O.M."/>
            <person name="Pohl T."/>
            <person name="Merkel B.J."/>
            <person name="Hornburger P."/>
            <person name="Mueller R.-W."/>
            <person name="Bruemmer F."/>
            <person name="Labrenz M."/>
            <person name="Spormann A.M."/>
            <person name="Op den Camp H."/>
            <person name="Overmann J."/>
            <person name="Amann R."/>
            <person name="Jetten M.S.M."/>
            <person name="Mascher T."/>
            <person name="Medema M.H."/>
            <person name="Devos D.P."/>
            <person name="Kaster A.-K."/>
            <person name="Ovreas L."/>
            <person name="Rohde M."/>
            <person name="Galperin M.Y."/>
            <person name="Jogler C."/>
        </authorList>
    </citation>
    <scope>NUCLEOTIDE SEQUENCE [LARGE SCALE GENOMIC DNA]</scope>
    <source>
        <strain evidence="1 2">Enr13</strain>
    </source>
</reference>
<protein>
    <submittedName>
        <fullName evidence="1">Uncharacterized protein</fullName>
    </submittedName>
</protein>
<dbReference type="EMBL" id="CP037423">
    <property type="protein sequence ID" value="QDV45428.1"/>
    <property type="molecule type" value="Genomic_DNA"/>
</dbReference>
<evidence type="ECO:0000313" key="1">
    <source>
        <dbReference type="EMBL" id="QDV45428.1"/>
    </source>
</evidence>
<dbReference type="KEGG" id="snep:Enr13x_53070"/>
<keyword evidence="2" id="KW-1185">Reference proteome</keyword>
<dbReference type="Proteomes" id="UP000319004">
    <property type="component" value="Chromosome"/>
</dbReference>
<gene>
    <name evidence="1" type="ORF">Enr13x_53070</name>
</gene>